<dbReference type="RefSeq" id="WP_184215280.1">
    <property type="nucleotide sequence ID" value="NZ_JACHIP010000002.1"/>
</dbReference>
<gene>
    <name evidence="1" type="ORF">HDF16_001611</name>
</gene>
<dbReference type="AlphaFoldDB" id="A0A7W8E304"/>
<dbReference type="EMBL" id="JACHIP010000002">
    <property type="protein sequence ID" value="MBB5056926.1"/>
    <property type="molecule type" value="Genomic_DNA"/>
</dbReference>
<keyword evidence="2" id="KW-1185">Reference proteome</keyword>
<accession>A0A7W8E304</accession>
<evidence type="ECO:0008006" key="3">
    <source>
        <dbReference type="Google" id="ProtNLM"/>
    </source>
</evidence>
<evidence type="ECO:0000313" key="2">
    <source>
        <dbReference type="Proteomes" id="UP000540989"/>
    </source>
</evidence>
<evidence type="ECO:0000313" key="1">
    <source>
        <dbReference type="EMBL" id="MBB5056926.1"/>
    </source>
</evidence>
<dbReference type="Proteomes" id="UP000540989">
    <property type="component" value="Unassembled WGS sequence"/>
</dbReference>
<name>A0A7W8E304_9BACT</name>
<reference evidence="1 2" key="1">
    <citation type="submission" date="2020-08" db="EMBL/GenBank/DDBJ databases">
        <title>Genomic Encyclopedia of Type Strains, Phase IV (KMG-V): Genome sequencing to study the core and pangenomes of soil and plant-associated prokaryotes.</title>
        <authorList>
            <person name="Whitman W."/>
        </authorList>
    </citation>
    <scope>NUCLEOTIDE SEQUENCE [LARGE SCALE GENOMIC DNA]</scope>
    <source>
        <strain evidence="1 2">M8UP14</strain>
    </source>
</reference>
<proteinExistence type="predicted"/>
<comment type="caution">
    <text evidence="1">The sequence shown here is derived from an EMBL/GenBank/DDBJ whole genome shotgun (WGS) entry which is preliminary data.</text>
</comment>
<protein>
    <recommendedName>
        <fullName evidence="3">MerR-like DNA binding protein</fullName>
    </recommendedName>
</protein>
<organism evidence="1 2">
    <name type="scientific">Granulicella aggregans</name>
    <dbReference type="NCBI Taxonomy" id="474949"/>
    <lineage>
        <taxon>Bacteria</taxon>
        <taxon>Pseudomonadati</taxon>
        <taxon>Acidobacteriota</taxon>
        <taxon>Terriglobia</taxon>
        <taxon>Terriglobales</taxon>
        <taxon>Acidobacteriaceae</taxon>
        <taxon>Granulicella</taxon>
    </lineage>
</organism>
<sequence length="73" mass="8419">MLTNVSIPDKQAFTVREVAAMTGFSPQTVTRLFEHERGTLIISRPTSNRKRRYRCIRIPVGVYERVIRGLTVK</sequence>